<evidence type="ECO:0000313" key="4">
    <source>
        <dbReference type="Proteomes" id="UP001549320"/>
    </source>
</evidence>
<keyword evidence="2" id="KW-0732">Signal</keyword>
<dbReference type="Gene3D" id="3.40.190.150">
    <property type="entry name" value="Bordetella uptake gene, domain 1"/>
    <property type="match status" value="1"/>
</dbReference>
<feature type="chain" id="PRO_5045573816" evidence="2">
    <location>
        <begin position="25"/>
        <end position="327"/>
    </location>
</feature>
<dbReference type="Proteomes" id="UP001549320">
    <property type="component" value="Unassembled WGS sequence"/>
</dbReference>
<keyword evidence="4" id="KW-1185">Reference proteome</keyword>
<dbReference type="InterPro" id="IPR042100">
    <property type="entry name" value="Bug_dom1"/>
</dbReference>
<name>A0ABV2Q5S0_9BURK</name>
<dbReference type="PIRSF" id="PIRSF017082">
    <property type="entry name" value="YflP"/>
    <property type="match status" value="1"/>
</dbReference>
<dbReference type="Gene3D" id="3.40.190.10">
    <property type="entry name" value="Periplasmic binding protein-like II"/>
    <property type="match status" value="1"/>
</dbReference>
<dbReference type="RefSeq" id="WP_354442469.1">
    <property type="nucleotide sequence ID" value="NZ_JBEPSH010000003.1"/>
</dbReference>
<keyword evidence="3" id="KW-0675">Receptor</keyword>
<dbReference type="Pfam" id="PF03401">
    <property type="entry name" value="TctC"/>
    <property type="match status" value="1"/>
</dbReference>
<feature type="signal peptide" evidence="2">
    <location>
        <begin position="1"/>
        <end position="24"/>
    </location>
</feature>
<sequence length="327" mass="34793">MSKPQRLRLLAPLAVMFPSLLTGAKASAQAAAWPSTPIRMVVPFPPGGSSDILTRLVADHMGKILGANIFIDNKPGGTTQVGTEFVANAAPDGNTLLMAASSSYTQLPNLRKLNYSFDSFETAGGVADYIAVMAVRKTLPIKTMKEFIDYAKANPGKLSFGSAGEASAGHVFGLTLAHDTGIKVLHVPYKGSVAAVNDLVAGEIDFIIDGAATPMVKSDRIQPLSVFYKKRHPDLPNVPTLSETGYNINLTRGAGWGLMAPKGTPKPIMDKLANALQKALETKELQDAMVRANTIAAWTPPEEFKKAILSDQKMLAQLLPAIGIRGN</sequence>
<comment type="similarity">
    <text evidence="1">Belongs to the UPF0065 (bug) family.</text>
</comment>
<protein>
    <submittedName>
        <fullName evidence="3">Tripartite-type tricarboxylate transporter receptor subunit TctC</fullName>
    </submittedName>
</protein>
<evidence type="ECO:0000313" key="3">
    <source>
        <dbReference type="EMBL" id="MET4576384.1"/>
    </source>
</evidence>
<dbReference type="InterPro" id="IPR005064">
    <property type="entry name" value="BUG"/>
</dbReference>
<accession>A0ABV2Q5S0</accession>
<dbReference type="EMBL" id="JBEPSH010000003">
    <property type="protein sequence ID" value="MET4576384.1"/>
    <property type="molecule type" value="Genomic_DNA"/>
</dbReference>
<dbReference type="SUPFAM" id="SSF53850">
    <property type="entry name" value="Periplasmic binding protein-like II"/>
    <property type="match status" value="1"/>
</dbReference>
<organism evidence="3 4">
    <name type="scientific">Ottowia thiooxydans</name>
    <dbReference type="NCBI Taxonomy" id="219182"/>
    <lineage>
        <taxon>Bacteria</taxon>
        <taxon>Pseudomonadati</taxon>
        <taxon>Pseudomonadota</taxon>
        <taxon>Betaproteobacteria</taxon>
        <taxon>Burkholderiales</taxon>
        <taxon>Comamonadaceae</taxon>
        <taxon>Ottowia</taxon>
    </lineage>
</organism>
<evidence type="ECO:0000256" key="1">
    <source>
        <dbReference type="ARBA" id="ARBA00006987"/>
    </source>
</evidence>
<dbReference type="CDD" id="cd07012">
    <property type="entry name" value="PBP2_Bug_TTT"/>
    <property type="match status" value="1"/>
</dbReference>
<proteinExistence type="inferred from homology"/>
<dbReference type="PANTHER" id="PTHR42928">
    <property type="entry name" value="TRICARBOXYLATE-BINDING PROTEIN"/>
    <property type="match status" value="1"/>
</dbReference>
<evidence type="ECO:0000256" key="2">
    <source>
        <dbReference type="SAM" id="SignalP"/>
    </source>
</evidence>
<comment type="caution">
    <text evidence="3">The sequence shown here is derived from an EMBL/GenBank/DDBJ whole genome shotgun (WGS) entry which is preliminary data.</text>
</comment>
<gene>
    <name evidence="3" type="ORF">ABIE13_001493</name>
</gene>
<reference evidence="3 4" key="1">
    <citation type="submission" date="2024-06" db="EMBL/GenBank/DDBJ databases">
        <title>Sorghum-associated microbial communities from plants grown in Nebraska, USA.</title>
        <authorList>
            <person name="Schachtman D."/>
        </authorList>
    </citation>
    <scope>NUCLEOTIDE SEQUENCE [LARGE SCALE GENOMIC DNA]</scope>
    <source>
        <strain evidence="3 4">2709</strain>
    </source>
</reference>
<dbReference type="PANTHER" id="PTHR42928:SF5">
    <property type="entry name" value="BLR1237 PROTEIN"/>
    <property type="match status" value="1"/>
</dbReference>